<evidence type="ECO:0000256" key="1">
    <source>
        <dbReference type="SAM" id="MobiDB-lite"/>
    </source>
</evidence>
<evidence type="ECO:0000313" key="3">
    <source>
        <dbReference type="Proteomes" id="UP001145742"/>
    </source>
</evidence>
<accession>A0ABQ9CZ03</accession>
<comment type="caution">
    <text evidence="2">The sequence shown here is derived from an EMBL/GenBank/DDBJ whole genome shotgun (WGS) entry which is preliminary data.</text>
</comment>
<feature type="compositionally biased region" description="Basic and acidic residues" evidence="1">
    <location>
        <begin position="33"/>
        <end position="54"/>
    </location>
</feature>
<keyword evidence="3" id="KW-1185">Reference proteome</keyword>
<name>A0ABQ9CZ03_9PASS</name>
<proteinExistence type="predicted"/>
<protein>
    <submittedName>
        <fullName evidence="2">Rna-directed dna polymerase from mobile element jockey-like</fullName>
    </submittedName>
</protein>
<dbReference type="Proteomes" id="UP001145742">
    <property type="component" value="Unassembled WGS sequence"/>
</dbReference>
<evidence type="ECO:0000313" key="2">
    <source>
        <dbReference type="EMBL" id="KAJ7411994.1"/>
    </source>
</evidence>
<dbReference type="EMBL" id="WHWB01034270">
    <property type="protein sequence ID" value="KAJ7411994.1"/>
    <property type="molecule type" value="Genomic_DNA"/>
</dbReference>
<feature type="region of interest" description="Disordered" evidence="1">
    <location>
        <begin position="1"/>
        <end position="69"/>
    </location>
</feature>
<gene>
    <name evidence="2" type="ORF">WISP_99896</name>
</gene>
<sequence length="261" mass="29208">MPADSKTDLPLAKAKPKSTSDSGGSEGKIATSARDRKENIEHLIKVNGADDRSRRSQCPELEDHDCERDPLPVDPEIVQDLLLHLDPFRFRGLDGIHPKILKKLSGVITKPLSIFEWSYKSRKIPADWKLASAVPIFKKGQKEGPRNYRAGSILGLVLFNIFIKDLEKGLEVIFSKFANDIKLGGAVDSFEGKQALQRDLNKLEDWAITNHVKFNKGKCQILHLEWGNPGCTQRLGNEILESSATERDLEVLVSDKLNMSQ</sequence>
<reference evidence="2" key="1">
    <citation type="submission" date="2019-10" db="EMBL/GenBank/DDBJ databases">
        <authorList>
            <person name="Soares A.E.R."/>
            <person name="Aleixo A."/>
            <person name="Schneider P."/>
            <person name="Miyaki C.Y."/>
            <person name="Schneider M.P."/>
            <person name="Mello C."/>
            <person name="Vasconcelos A.T.R."/>
        </authorList>
    </citation>
    <scope>NUCLEOTIDE SEQUENCE</scope>
    <source>
        <tissue evidence="2">Muscle</tissue>
    </source>
</reference>
<dbReference type="PANTHER" id="PTHR33332">
    <property type="entry name" value="REVERSE TRANSCRIPTASE DOMAIN-CONTAINING PROTEIN"/>
    <property type="match status" value="1"/>
</dbReference>
<organism evidence="2 3">
    <name type="scientific">Willisornis vidua</name>
    <name type="common">Xingu scale-backed antbird</name>
    <dbReference type="NCBI Taxonomy" id="1566151"/>
    <lineage>
        <taxon>Eukaryota</taxon>
        <taxon>Metazoa</taxon>
        <taxon>Chordata</taxon>
        <taxon>Craniata</taxon>
        <taxon>Vertebrata</taxon>
        <taxon>Euteleostomi</taxon>
        <taxon>Archelosauria</taxon>
        <taxon>Archosauria</taxon>
        <taxon>Dinosauria</taxon>
        <taxon>Saurischia</taxon>
        <taxon>Theropoda</taxon>
        <taxon>Coelurosauria</taxon>
        <taxon>Aves</taxon>
        <taxon>Neognathae</taxon>
        <taxon>Neoaves</taxon>
        <taxon>Telluraves</taxon>
        <taxon>Australaves</taxon>
        <taxon>Passeriformes</taxon>
        <taxon>Thamnophilidae</taxon>
        <taxon>Willisornis</taxon>
    </lineage>
</organism>